<feature type="transmembrane region" description="Helical" evidence="8">
    <location>
        <begin position="156"/>
        <end position="175"/>
    </location>
</feature>
<evidence type="ECO:0000256" key="3">
    <source>
        <dbReference type="ARBA" id="ARBA00022475"/>
    </source>
</evidence>
<dbReference type="InterPro" id="IPR005115">
    <property type="entry name" value="Gly_transporter"/>
</dbReference>
<feature type="transmembrane region" description="Helical" evidence="8">
    <location>
        <begin position="124"/>
        <end position="144"/>
    </location>
</feature>
<evidence type="ECO:0000256" key="4">
    <source>
        <dbReference type="ARBA" id="ARBA00022692"/>
    </source>
</evidence>
<gene>
    <name evidence="10" type="ORF">GSD1FS_0408</name>
</gene>
<name>A0A7K1J383_9BIFI</name>
<evidence type="ECO:0000256" key="7">
    <source>
        <dbReference type="SAM" id="MobiDB-lite"/>
    </source>
</evidence>
<feature type="transmembrane region" description="Helical" evidence="8">
    <location>
        <begin position="70"/>
        <end position="86"/>
    </location>
</feature>
<protein>
    <recommendedName>
        <fullName evidence="9">Glycine transporter domain-containing protein</fullName>
    </recommendedName>
</protein>
<feature type="transmembrane region" description="Helical" evidence="8">
    <location>
        <begin position="187"/>
        <end position="209"/>
    </location>
</feature>
<dbReference type="GO" id="GO:0005886">
    <property type="term" value="C:plasma membrane"/>
    <property type="evidence" value="ECO:0007669"/>
    <property type="project" value="UniProtKB-SubCell"/>
</dbReference>
<keyword evidence="4 8" id="KW-0812">Transmembrane</keyword>
<evidence type="ECO:0000256" key="2">
    <source>
        <dbReference type="ARBA" id="ARBA00008193"/>
    </source>
</evidence>
<dbReference type="EMBL" id="WNLP01000001">
    <property type="protein sequence ID" value="MUH59094.1"/>
    <property type="molecule type" value="Genomic_DNA"/>
</dbReference>
<comment type="similarity">
    <text evidence="2">Belongs to the UPF0126 family.</text>
</comment>
<dbReference type="PANTHER" id="PTHR30506:SF3">
    <property type="entry name" value="UPF0126 INNER MEMBRANE PROTEIN YADS-RELATED"/>
    <property type="match status" value="1"/>
</dbReference>
<dbReference type="Proteomes" id="UP000487882">
    <property type="component" value="Unassembled WGS sequence"/>
</dbReference>
<sequence>MEIALQSTPFFQAVEYLAIFCCGMGGGLTAVRKRYDVSSIIIIAWLTALGGGIVRDILLGALPPVGISDMGSVLTAFAAGAVVAVVHPEVNKLKWSMITIDALALGLFAVNGTSKALLYNTSGMTAVFLGTFTAMGGGVIRDILVNEVPMVIRDPHFYIVPAVLGSIFTVWVWRAHTAHRIGDATEMILDIGIVLVVILLRLCSVKFNIQVPGAVRRQRVHLPKKVLNRMPNDDSDDDFDPLLVPQPVAAQRAEEQPKSSDSTAHDSIRTHGKANTQNNKHTE</sequence>
<proteinExistence type="inferred from homology"/>
<keyword evidence="3" id="KW-1003">Cell membrane</keyword>
<reference evidence="10 11" key="1">
    <citation type="submission" date="2019-09" db="EMBL/GenBank/DDBJ databases">
        <title>Bifidobacterium canis sp. nov., isolated from the digestive tract of German Shepherd dog puppy.</title>
        <authorList>
            <person name="Bunesova V."/>
        </authorList>
    </citation>
    <scope>NUCLEOTIDE SEQUENCE [LARGE SCALE GENOMIC DNA]</scope>
    <source>
        <strain evidence="10 11">GSD1FS</strain>
    </source>
</reference>
<dbReference type="RefSeq" id="WP_155588113.1">
    <property type="nucleotide sequence ID" value="NZ_WNLP01000001.1"/>
</dbReference>
<feature type="region of interest" description="Disordered" evidence="7">
    <location>
        <begin position="226"/>
        <end position="283"/>
    </location>
</feature>
<feature type="compositionally biased region" description="Polar residues" evidence="7">
    <location>
        <begin position="273"/>
        <end position="283"/>
    </location>
</feature>
<feature type="domain" description="Glycine transporter" evidence="9">
    <location>
        <begin position="14"/>
        <end position="87"/>
    </location>
</feature>
<evidence type="ECO:0000256" key="1">
    <source>
        <dbReference type="ARBA" id="ARBA00004651"/>
    </source>
</evidence>
<feature type="transmembrane region" description="Helical" evidence="8">
    <location>
        <begin position="98"/>
        <end position="118"/>
    </location>
</feature>
<feature type="compositionally biased region" description="Basic and acidic residues" evidence="7">
    <location>
        <begin position="252"/>
        <end position="269"/>
    </location>
</feature>
<feature type="transmembrane region" description="Helical" evidence="8">
    <location>
        <begin position="13"/>
        <end position="31"/>
    </location>
</feature>
<keyword evidence="5 8" id="KW-1133">Transmembrane helix</keyword>
<evidence type="ECO:0000256" key="5">
    <source>
        <dbReference type="ARBA" id="ARBA00022989"/>
    </source>
</evidence>
<accession>A0A7K1J383</accession>
<feature type="domain" description="Glycine transporter" evidence="9">
    <location>
        <begin position="99"/>
        <end position="173"/>
    </location>
</feature>
<keyword evidence="11" id="KW-1185">Reference proteome</keyword>
<evidence type="ECO:0000256" key="8">
    <source>
        <dbReference type="SAM" id="Phobius"/>
    </source>
</evidence>
<comment type="subcellular location">
    <subcellularLocation>
        <location evidence="1">Cell membrane</location>
        <topology evidence="1">Multi-pass membrane protein</topology>
    </subcellularLocation>
</comment>
<dbReference type="AlphaFoldDB" id="A0A7K1J383"/>
<evidence type="ECO:0000313" key="10">
    <source>
        <dbReference type="EMBL" id="MUH59094.1"/>
    </source>
</evidence>
<evidence type="ECO:0000259" key="9">
    <source>
        <dbReference type="Pfam" id="PF03458"/>
    </source>
</evidence>
<feature type="transmembrane region" description="Helical" evidence="8">
    <location>
        <begin position="38"/>
        <end position="58"/>
    </location>
</feature>
<dbReference type="Pfam" id="PF03458">
    <property type="entry name" value="Gly_transporter"/>
    <property type="match status" value="2"/>
</dbReference>
<comment type="caution">
    <text evidence="10">The sequence shown here is derived from an EMBL/GenBank/DDBJ whole genome shotgun (WGS) entry which is preliminary data.</text>
</comment>
<organism evidence="10 11">
    <name type="scientific">Bifidobacterium canis</name>
    <dbReference type="NCBI Taxonomy" id="2610880"/>
    <lineage>
        <taxon>Bacteria</taxon>
        <taxon>Bacillati</taxon>
        <taxon>Actinomycetota</taxon>
        <taxon>Actinomycetes</taxon>
        <taxon>Bifidobacteriales</taxon>
        <taxon>Bifidobacteriaceae</taxon>
        <taxon>Bifidobacterium</taxon>
    </lineage>
</organism>
<evidence type="ECO:0000256" key="6">
    <source>
        <dbReference type="ARBA" id="ARBA00023136"/>
    </source>
</evidence>
<dbReference type="PANTHER" id="PTHR30506">
    <property type="entry name" value="INNER MEMBRANE PROTEIN"/>
    <property type="match status" value="1"/>
</dbReference>
<keyword evidence="6 8" id="KW-0472">Membrane</keyword>
<evidence type="ECO:0000313" key="11">
    <source>
        <dbReference type="Proteomes" id="UP000487882"/>
    </source>
</evidence>